<feature type="domain" description="Zn(2)-C6 fungal-type" evidence="6">
    <location>
        <begin position="11"/>
        <end position="43"/>
    </location>
</feature>
<dbReference type="GeneID" id="8100428"/>
<evidence type="ECO:0000256" key="5">
    <source>
        <dbReference type="SAM" id="MobiDB-lite"/>
    </source>
</evidence>
<dbReference type="InterPro" id="IPR036864">
    <property type="entry name" value="Zn2-C6_fun-type_DNA-bd_sf"/>
</dbReference>
<dbReference type="SUPFAM" id="SSF57701">
    <property type="entry name" value="Zn2/Cys6 DNA-binding domain"/>
    <property type="match status" value="1"/>
</dbReference>
<dbReference type="GO" id="GO:0000981">
    <property type="term" value="F:DNA-binding transcription factor activity, RNA polymerase II-specific"/>
    <property type="evidence" value="ECO:0007669"/>
    <property type="project" value="InterPro"/>
</dbReference>
<evidence type="ECO:0000256" key="1">
    <source>
        <dbReference type="ARBA" id="ARBA00023015"/>
    </source>
</evidence>
<evidence type="ECO:0000256" key="2">
    <source>
        <dbReference type="ARBA" id="ARBA00023125"/>
    </source>
</evidence>
<evidence type="ECO:0000313" key="8">
    <source>
        <dbReference type="Proteomes" id="UP000001745"/>
    </source>
</evidence>
<dbReference type="HOGENOM" id="CLU_585496_0_0_1"/>
<evidence type="ECO:0000259" key="6">
    <source>
        <dbReference type="PROSITE" id="PS50048"/>
    </source>
</evidence>
<protein>
    <recommendedName>
        <fullName evidence="6">Zn(2)-C6 fungal-type domain-containing protein</fullName>
    </recommendedName>
</protein>
<keyword evidence="8" id="KW-1185">Reference proteome</keyword>
<dbReference type="PROSITE" id="PS50048">
    <property type="entry name" value="ZN2_CY6_FUNGAL_2"/>
    <property type="match status" value="1"/>
</dbReference>
<dbReference type="Proteomes" id="UP000001745">
    <property type="component" value="Unassembled WGS sequence"/>
</dbReference>
<keyword evidence="3" id="KW-0804">Transcription</keyword>
<organism evidence="7 8">
    <name type="scientific">Talaromyces stipitatus (strain ATCC 10500 / CBS 375.48 / QM 6759 / NRRL 1006)</name>
    <name type="common">Penicillium stipitatum</name>
    <dbReference type="NCBI Taxonomy" id="441959"/>
    <lineage>
        <taxon>Eukaryota</taxon>
        <taxon>Fungi</taxon>
        <taxon>Dikarya</taxon>
        <taxon>Ascomycota</taxon>
        <taxon>Pezizomycotina</taxon>
        <taxon>Eurotiomycetes</taxon>
        <taxon>Eurotiomycetidae</taxon>
        <taxon>Eurotiales</taxon>
        <taxon>Trichocomaceae</taxon>
        <taxon>Talaromyces</taxon>
        <taxon>Talaromyces sect. Talaromyces</taxon>
    </lineage>
</organism>
<evidence type="ECO:0000256" key="4">
    <source>
        <dbReference type="ARBA" id="ARBA00023242"/>
    </source>
</evidence>
<keyword evidence="1" id="KW-0805">Transcription regulation</keyword>
<keyword evidence="2" id="KW-0238">DNA-binding</keyword>
<dbReference type="OrthoDB" id="3915506at2759"/>
<evidence type="ECO:0000256" key="3">
    <source>
        <dbReference type="ARBA" id="ARBA00023163"/>
    </source>
</evidence>
<proteinExistence type="predicted"/>
<dbReference type="OMA" id="NIECTMD"/>
<reference evidence="8" key="1">
    <citation type="journal article" date="2015" name="Genome Announc.">
        <title>Genome sequence of the AIDS-associated pathogen Penicillium marneffei (ATCC18224) and its near taxonomic relative Talaromyces stipitatus (ATCC10500).</title>
        <authorList>
            <person name="Nierman W.C."/>
            <person name="Fedorova-Abrams N.D."/>
            <person name="Andrianopoulos A."/>
        </authorList>
    </citation>
    <scope>NUCLEOTIDE SEQUENCE [LARGE SCALE GENOMIC DNA]</scope>
    <source>
        <strain evidence="8">ATCC 10500 / CBS 375.48 / QM 6759 / NRRL 1006</strain>
    </source>
</reference>
<keyword evidence="4" id="KW-0539">Nucleus</keyword>
<feature type="compositionally biased region" description="Low complexity" evidence="5">
    <location>
        <begin position="64"/>
        <end position="85"/>
    </location>
</feature>
<name>B8MPB9_TALSN</name>
<evidence type="ECO:0000313" key="7">
    <source>
        <dbReference type="EMBL" id="EED14358.1"/>
    </source>
</evidence>
<feature type="region of interest" description="Disordered" evidence="5">
    <location>
        <begin position="284"/>
        <end position="347"/>
    </location>
</feature>
<dbReference type="VEuPathDB" id="FungiDB:TSTA_105690"/>
<dbReference type="CDD" id="cd00067">
    <property type="entry name" value="GAL4"/>
    <property type="match status" value="1"/>
</dbReference>
<dbReference type="AlphaFoldDB" id="B8MPB9"/>
<dbReference type="PANTHER" id="PTHR31668">
    <property type="entry name" value="GLUCOSE TRANSPORT TRANSCRIPTION REGULATOR RGT1-RELATED-RELATED"/>
    <property type="match status" value="1"/>
</dbReference>
<feature type="compositionally biased region" description="Low complexity" evidence="5">
    <location>
        <begin position="47"/>
        <end position="57"/>
    </location>
</feature>
<dbReference type="RefSeq" id="XP_002486596.1">
    <property type="nucleotide sequence ID" value="XM_002486551.1"/>
</dbReference>
<feature type="compositionally biased region" description="Low complexity" evidence="5">
    <location>
        <begin position="288"/>
        <end position="307"/>
    </location>
</feature>
<feature type="region of interest" description="Disordered" evidence="5">
    <location>
        <begin position="47"/>
        <end position="94"/>
    </location>
</feature>
<dbReference type="Pfam" id="PF00172">
    <property type="entry name" value="Zn_clus"/>
    <property type="match status" value="1"/>
</dbReference>
<dbReference type="GO" id="GO:0003677">
    <property type="term" value="F:DNA binding"/>
    <property type="evidence" value="ECO:0007669"/>
    <property type="project" value="UniProtKB-KW"/>
</dbReference>
<sequence length="467" mass="50591">MASTTPLTRSACDRCHAKKVRCVLNRHQSKCEGCLIHNIRCVFSSPGRSGRPPYSSRQTDESSSDSTSSSATAAAGASANSNTQTDLRDGLGSSTISLSQLDNETSALGHGFPQNIECTMDEPYLYTQFESDCEVFGSQHQPPDVIMQEILQNSDLIGLNADQMAASGPGLTTENIGSLTETMRLLHVIQQRLYEERAVMNVSVTTTSIFPGHAAKAPDYGIFFQLIDQMHDILQKWVDNFLSNGATQPCDLTASMSFTTALATVLEVYELVARCGILMLSPSPPPSSSSSSSLSAGSEAVSSSAPATGRHRSSASDVDKPGAVQDLGRRGSQHFMTSSSGSLPTSDSVNNQGRVWVGSFSPSQEISQRILACVLDHQISISQKLFTQARRQFFVQAQGSETLPQSSPQPCYALLQLLEHLQERLAKIKSVALATSKRFQWAWTKLPTRFKVSKRFVGVNTTAHKIT</sequence>
<dbReference type="SMART" id="SM00066">
    <property type="entry name" value="GAL4"/>
    <property type="match status" value="1"/>
</dbReference>
<dbReference type="EMBL" id="EQ962658">
    <property type="protein sequence ID" value="EED14358.1"/>
    <property type="molecule type" value="Genomic_DNA"/>
</dbReference>
<gene>
    <name evidence="7" type="ORF">TSTA_105690</name>
</gene>
<dbReference type="InterPro" id="IPR001138">
    <property type="entry name" value="Zn2Cys6_DnaBD"/>
</dbReference>
<dbReference type="InterPro" id="IPR050797">
    <property type="entry name" value="Carb_Metab_Trans_Reg"/>
</dbReference>
<dbReference type="PROSITE" id="PS00463">
    <property type="entry name" value="ZN2_CY6_FUNGAL_1"/>
    <property type="match status" value="1"/>
</dbReference>
<accession>B8MPB9</accession>
<dbReference type="Gene3D" id="4.10.240.10">
    <property type="entry name" value="Zn(2)-C6 fungal-type DNA-binding domain"/>
    <property type="match status" value="1"/>
</dbReference>
<dbReference type="InParanoid" id="B8MPB9"/>
<dbReference type="GO" id="GO:0008270">
    <property type="term" value="F:zinc ion binding"/>
    <property type="evidence" value="ECO:0007669"/>
    <property type="project" value="InterPro"/>
</dbReference>
<feature type="compositionally biased region" description="Low complexity" evidence="5">
    <location>
        <begin position="338"/>
        <end position="347"/>
    </location>
</feature>